<name>A0ABN6NBQ3_9BACT</name>
<proteinExistence type="predicted"/>
<keyword evidence="6" id="KW-1185">Reference proteome</keyword>
<sequence>MADRGGIPVVVMGLGDIGRAIARAVLAGPDLRLVAAVDRAPALHSQKLEALLGVPCPNVPVYAEPSKAFAAARGGVMLQATTSSFQDVVPQIEQALAAGLSVVSTCEELAFPWLRFKDEADALDRLCLKKDLGVLGVGVNPGFALDRLPAFLSQVAGPVRHIRGLRVVDAAKRRPALQRKVGASLTEEVFEAAVDRGDLGHIGLAESAALAALGCGMELDEVEEEIEPILADRDHDSAVPVKKGQVAGMRQVATGFVDGREVVRLDVTIAVGAEEPRDEVELDADPPVKVQIPGGLAGDQATAWLVVNAATAIGELRGLVTVLDLPSGR</sequence>
<organism evidence="5 6">
    <name type="scientific">Anaeromyxobacter paludicola</name>
    <dbReference type="NCBI Taxonomy" id="2918171"/>
    <lineage>
        <taxon>Bacteria</taxon>
        <taxon>Pseudomonadati</taxon>
        <taxon>Myxococcota</taxon>
        <taxon>Myxococcia</taxon>
        <taxon>Myxococcales</taxon>
        <taxon>Cystobacterineae</taxon>
        <taxon>Anaeromyxobacteraceae</taxon>
        <taxon>Anaeromyxobacter</taxon>
    </lineage>
</organism>
<dbReference type="Gene3D" id="3.40.50.720">
    <property type="entry name" value="NAD(P)-binding Rossmann-like Domain"/>
    <property type="match status" value="1"/>
</dbReference>
<dbReference type="InterPro" id="IPR045760">
    <property type="entry name" value="DAP_DH_C"/>
</dbReference>
<dbReference type="Proteomes" id="UP001162734">
    <property type="component" value="Chromosome"/>
</dbReference>
<evidence type="ECO:0000259" key="3">
    <source>
        <dbReference type="Pfam" id="PF01113"/>
    </source>
</evidence>
<dbReference type="InterPro" id="IPR000846">
    <property type="entry name" value="DapB_N"/>
</dbReference>
<evidence type="ECO:0000259" key="4">
    <source>
        <dbReference type="Pfam" id="PF19328"/>
    </source>
</evidence>
<reference evidence="6" key="1">
    <citation type="journal article" date="2022" name="Int. J. Syst. Evol. Microbiol.">
        <title>Anaeromyxobacter oryzae sp. nov., Anaeromyxobacter diazotrophicus sp. nov. and Anaeromyxobacter paludicola sp. nov., isolated from paddy soils.</title>
        <authorList>
            <person name="Itoh H."/>
            <person name="Xu Z."/>
            <person name="Mise K."/>
            <person name="Masuda Y."/>
            <person name="Ushijima N."/>
            <person name="Hayakawa C."/>
            <person name="Shiratori Y."/>
            <person name="Senoo K."/>
        </authorList>
    </citation>
    <scope>NUCLEOTIDE SEQUENCE [LARGE SCALE GENOMIC DNA]</scope>
    <source>
        <strain evidence="6">Red630</strain>
    </source>
</reference>
<evidence type="ECO:0000256" key="1">
    <source>
        <dbReference type="ARBA" id="ARBA00022857"/>
    </source>
</evidence>
<dbReference type="Pfam" id="PF19328">
    <property type="entry name" value="DAP_DH_C"/>
    <property type="match status" value="1"/>
</dbReference>
<feature type="domain" description="2,4-diaminopentanoate dehydrogenase C-terminal" evidence="4">
    <location>
        <begin position="143"/>
        <end position="326"/>
    </location>
</feature>
<dbReference type="InterPro" id="IPR036291">
    <property type="entry name" value="NAD(P)-bd_dom_sf"/>
</dbReference>
<accession>A0ABN6NBQ3</accession>
<protein>
    <submittedName>
        <fullName evidence="5">Oxidoreductase</fullName>
    </submittedName>
</protein>
<evidence type="ECO:0000313" key="6">
    <source>
        <dbReference type="Proteomes" id="UP001162734"/>
    </source>
</evidence>
<dbReference type="EMBL" id="AP025592">
    <property type="protein sequence ID" value="BDG09358.1"/>
    <property type="molecule type" value="Genomic_DNA"/>
</dbReference>
<dbReference type="SUPFAM" id="SSF51735">
    <property type="entry name" value="NAD(P)-binding Rossmann-fold domains"/>
    <property type="match status" value="1"/>
</dbReference>
<dbReference type="CDD" id="cd24146">
    <property type="entry name" value="nat-AmDH_N_like"/>
    <property type="match status" value="1"/>
</dbReference>
<keyword evidence="1" id="KW-0521">NADP</keyword>
<feature type="domain" description="Dihydrodipicolinate reductase N-terminal" evidence="3">
    <location>
        <begin position="7"/>
        <end position="103"/>
    </location>
</feature>
<evidence type="ECO:0000313" key="5">
    <source>
        <dbReference type="EMBL" id="BDG09358.1"/>
    </source>
</evidence>
<keyword evidence="2" id="KW-0560">Oxidoreductase</keyword>
<gene>
    <name evidence="5" type="ORF">AMPC_24710</name>
</gene>
<evidence type="ECO:0000256" key="2">
    <source>
        <dbReference type="ARBA" id="ARBA00023002"/>
    </source>
</evidence>
<dbReference type="Pfam" id="PF01113">
    <property type="entry name" value="DapB_N"/>
    <property type="match status" value="1"/>
</dbReference>